<evidence type="ECO:0000259" key="8">
    <source>
        <dbReference type="PROSITE" id="PS50847"/>
    </source>
</evidence>
<feature type="compositionally biased region" description="Low complexity" evidence="5">
    <location>
        <begin position="41"/>
        <end position="58"/>
    </location>
</feature>
<evidence type="ECO:0000313" key="9">
    <source>
        <dbReference type="EMBL" id="GGA19947.1"/>
    </source>
</evidence>
<dbReference type="AlphaFoldDB" id="A0A8J2XL53"/>
<feature type="compositionally biased region" description="Pro residues" evidence="5">
    <location>
        <begin position="746"/>
        <end position="757"/>
    </location>
</feature>
<dbReference type="PROSITE" id="PS50847">
    <property type="entry name" value="GRAM_POS_ANCHORING"/>
    <property type="match status" value="1"/>
</dbReference>
<dbReference type="EMBL" id="BMFY01000010">
    <property type="protein sequence ID" value="GGA19947.1"/>
    <property type="molecule type" value="Genomic_DNA"/>
</dbReference>
<feature type="chain" id="PRO_5035225914" description="Gram-positive cocci surface proteins LPxTG domain-containing protein" evidence="7">
    <location>
        <begin position="24"/>
        <end position="1017"/>
    </location>
</feature>
<feature type="region of interest" description="Disordered" evidence="5">
    <location>
        <begin position="693"/>
        <end position="855"/>
    </location>
</feature>
<feature type="signal peptide" evidence="7">
    <location>
        <begin position="1"/>
        <end position="23"/>
    </location>
</feature>
<keyword evidence="3 7" id="KW-0732">Signal</keyword>
<keyword evidence="6" id="KW-1133">Transmembrane helix</keyword>
<gene>
    <name evidence="9" type="ORF">GCM10011333_23840</name>
</gene>
<feature type="region of interest" description="Disordered" evidence="5">
    <location>
        <begin position="926"/>
        <end position="990"/>
    </location>
</feature>
<sequence length="1017" mass="104018">MTFRRLLAAVVAIVLVLTGPAAAVSWDDVEAGQGGAPSAEPAAQPRSGSPASSGSPGPDEAMAPELILPSFTARQPAAQPRGLEVTSEPEADAAELELTIPGVTEWLVGEDIEIPVTATAPEGVDLGGVVVELWEAWTISYPEDGAPVFVDGYPLPAGDPVTAVLNGDGKATLLLPAGVLEAAFGLDPEAYPLLTMLFAGAPDGGDIATDLAVRVIDQGHRGLADAASNVTALTVAPAEPALTLDGPEVLIWGEDLTLTAELGLPEGWFSADDLREILDFMRGGGFPVPDFPAGEITLYAADDTGFERPFASVDLAEADALSTELVIPAASLADSTEYEFVAVFSGTRYFTEAVSAGHQAAFDLVDVSVAIPETLSWYPFDELEVPVTVTAPEGLGLEGVVVELWEEAHTDLSGYENDERRLELIDGTPVTAELNADGTATFVLSNQVGDGPPPAELAAALIMASGGDVWPLTARIPASAAHGVAASRSNVLEVRPGPAEPGLTLDGPSAADWGQDVELTAEVLLPEEWPEEGTLRELLNEMAEFFDVNPDFPGGQLNLHEASDAGWNNPIAVVDLAETDSLTAELTVPADRLSAGENRFVVVYSGTSYFTQAQSQTVTVTVTLTEATPVEPGFDEETGVLDIPEVEGVEYRIGEDVVTGTVIVEHGKSVTVSAVALPGYALAEDAAAEWTFTRPEEGDGGGEPTPEPTTEPVPEPTTPAPTEPVPTTPAPTEPAPTGPTTEPTEPEPTGPTTPTEPGPTTAPTEPGPTTPTPTTPTPTTPAPTTAPTEPGPTGPTEPGPTTVPTEPEPTTPAPTEPEPTQPEPTEPEPTEPEPTQPGGGVSVEVESGRPGDPIVVTGLAEYEGQTVSAELHSDPVDLGTAIVQDGTAVFAVPEDIAPGNHTLFVYSATGEVLYEGRFEVLAETGAPAPTEPAPAEPTPGEPAPGGPGPDEAETSEPAPGAPGGSGSAGSSGAGGAGGAGGPAGPLPRTGGELAALALGLILLAFGGGTLYLARRRR</sequence>
<name>A0A8J2XL53_9MICO</name>
<keyword evidence="6" id="KW-0472">Membrane</keyword>
<feature type="compositionally biased region" description="Pro residues" evidence="5">
    <location>
        <begin position="705"/>
        <end position="737"/>
    </location>
</feature>
<keyword evidence="1" id="KW-0134">Cell wall</keyword>
<feature type="compositionally biased region" description="Pro residues" evidence="5">
    <location>
        <begin position="929"/>
        <end position="947"/>
    </location>
</feature>
<reference evidence="9" key="1">
    <citation type="journal article" date="2014" name="Int. J. Syst. Evol. Microbiol.">
        <title>Complete genome sequence of Corynebacterium casei LMG S-19264T (=DSM 44701T), isolated from a smear-ripened cheese.</title>
        <authorList>
            <consortium name="US DOE Joint Genome Institute (JGI-PGF)"/>
            <person name="Walter F."/>
            <person name="Albersmeier A."/>
            <person name="Kalinowski J."/>
            <person name="Ruckert C."/>
        </authorList>
    </citation>
    <scope>NUCLEOTIDE SEQUENCE</scope>
    <source>
        <strain evidence="9">CGMCC 1.12785</strain>
    </source>
</reference>
<feature type="domain" description="Gram-positive cocci surface proteins LPxTG" evidence="8">
    <location>
        <begin position="986"/>
        <end position="1017"/>
    </location>
</feature>
<evidence type="ECO:0000256" key="2">
    <source>
        <dbReference type="ARBA" id="ARBA00022525"/>
    </source>
</evidence>
<evidence type="ECO:0000256" key="7">
    <source>
        <dbReference type="SAM" id="SignalP"/>
    </source>
</evidence>
<evidence type="ECO:0000256" key="1">
    <source>
        <dbReference type="ARBA" id="ARBA00022512"/>
    </source>
</evidence>
<keyword evidence="6" id="KW-0812">Transmembrane</keyword>
<evidence type="ECO:0000256" key="4">
    <source>
        <dbReference type="ARBA" id="ARBA00023088"/>
    </source>
</evidence>
<reference evidence="9" key="2">
    <citation type="submission" date="2020-09" db="EMBL/GenBank/DDBJ databases">
        <authorList>
            <person name="Sun Q."/>
            <person name="Zhou Y."/>
        </authorList>
    </citation>
    <scope>NUCLEOTIDE SEQUENCE</scope>
    <source>
        <strain evidence="9">CGMCC 1.12785</strain>
    </source>
</reference>
<keyword evidence="10" id="KW-1185">Reference proteome</keyword>
<evidence type="ECO:0000313" key="10">
    <source>
        <dbReference type="Proteomes" id="UP000616114"/>
    </source>
</evidence>
<feature type="compositionally biased region" description="Pro residues" evidence="5">
    <location>
        <begin position="806"/>
        <end position="824"/>
    </location>
</feature>
<evidence type="ECO:0000256" key="3">
    <source>
        <dbReference type="ARBA" id="ARBA00022729"/>
    </source>
</evidence>
<accession>A0A8J2XL53</accession>
<feature type="compositionally biased region" description="Gly residues" evidence="5">
    <location>
        <begin position="961"/>
        <end position="983"/>
    </location>
</feature>
<dbReference type="PRINTS" id="PR01217">
    <property type="entry name" value="PRICHEXTENSN"/>
</dbReference>
<feature type="region of interest" description="Disordered" evidence="5">
    <location>
        <begin position="30"/>
        <end position="63"/>
    </location>
</feature>
<keyword evidence="2" id="KW-0964">Secreted</keyword>
<feature type="transmembrane region" description="Helical" evidence="6">
    <location>
        <begin position="993"/>
        <end position="1013"/>
    </location>
</feature>
<comment type="caution">
    <text evidence="9">The sequence shown here is derived from an EMBL/GenBank/DDBJ whole genome shotgun (WGS) entry which is preliminary data.</text>
</comment>
<protein>
    <recommendedName>
        <fullName evidence="8">Gram-positive cocci surface proteins LPxTG domain-containing protein</fullName>
    </recommendedName>
</protein>
<dbReference type="PANTHER" id="PTHR36721:SF1">
    <property type="entry name" value="OS04G0446401 PROTEIN"/>
    <property type="match status" value="1"/>
</dbReference>
<organism evidence="9 10">
    <name type="scientific">Sediminivirga luteola</name>
    <dbReference type="NCBI Taxonomy" id="1774748"/>
    <lineage>
        <taxon>Bacteria</taxon>
        <taxon>Bacillati</taxon>
        <taxon>Actinomycetota</taxon>
        <taxon>Actinomycetes</taxon>
        <taxon>Micrococcales</taxon>
        <taxon>Brevibacteriaceae</taxon>
        <taxon>Sediminivirga</taxon>
    </lineage>
</organism>
<proteinExistence type="predicted"/>
<dbReference type="Proteomes" id="UP000616114">
    <property type="component" value="Unassembled WGS sequence"/>
</dbReference>
<dbReference type="InterPro" id="IPR019931">
    <property type="entry name" value="LPXTG_anchor"/>
</dbReference>
<evidence type="ECO:0000256" key="6">
    <source>
        <dbReference type="SAM" id="Phobius"/>
    </source>
</evidence>
<keyword evidence="4" id="KW-0572">Peptidoglycan-anchor</keyword>
<evidence type="ECO:0000256" key="5">
    <source>
        <dbReference type="SAM" id="MobiDB-lite"/>
    </source>
</evidence>
<feature type="compositionally biased region" description="Pro residues" evidence="5">
    <location>
        <begin position="789"/>
        <end position="798"/>
    </location>
</feature>
<dbReference type="PANTHER" id="PTHR36721">
    <property type="entry name" value="PROLINE-RICH FAMILY PROTEIN"/>
    <property type="match status" value="1"/>
</dbReference>
<feature type="compositionally biased region" description="Pro residues" evidence="5">
    <location>
        <begin position="765"/>
        <end position="781"/>
    </location>
</feature>